<dbReference type="Pfam" id="PF00487">
    <property type="entry name" value="FA_desaturase"/>
    <property type="match status" value="1"/>
</dbReference>
<feature type="domain" description="Fatty acid desaturase" evidence="4">
    <location>
        <begin position="145"/>
        <end position="299"/>
    </location>
</feature>
<dbReference type="InterPro" id="IPR005804">
    <property type="entry name" value="FA_desaturase_dom"/>
</dbReference>
<name>A0AA38T884_9ASTR</name>
<evidence type="ECO:0000313" key="6">
    <source>
        <dbReference type="Proteomes" id="UP001172457"/>
    </source>
</evidence>
<dbReference type="InterPro" id="IPR012171">
    <property type="entry name" value="Fatty_acid_desaturase"/>
</dbReference>
<comment type="caution">
    <text evidence="5">The sequence shown here is derived from an EMBL/GenBank/DDBJ whole genome shotgun (WGS) entry which is preliminary data.</text>
</comment>
<evidence type="ECO:0000259" key="4">
    <source>
        <dbReference type="Pfam" id="PF00487"/>
    </source>
</evidence>
<dbReference type="GO" id="GO:0006629">
    <property type="term" value="P:lipid metabolic process"/>
    <property type="evidence" value="ECO:0007669"/>
    <property type="project" value="InterPro"/>
</dbReference>
<keyword evidence="6" id="KW-1185">Reference proteome</keyword>
<proteinExistence type="inferred from homology"/>
<organism evidence="5 6">
    <name type="scientific">Centaurea solstitialis</name>
    <name type="common">yellow star-thistle</name>
    <dbReference type="NCBI Taxonomy" id="347529"/>
    <lineage>
        <taxon>Eukaryota</taxon>
        <taxon>Viridiplantae</taxon>
        <taxon>Streptophyta</taxon>
        <taxon>Embryophyta</taxon>
        <taxon>Tracheophyta</taxon>
        <taxon>Spermatophyta</taxon>
        <taxon>Magnoliopsida</taxon>
        <taxon>eudicotyledons</taxon>
        <taxon>Gunneridae</taxon>
        <taxon>Pentapetalae</taxon>
        <taxon>asterids</taxon>
        <taxon>campanulids</taxon>
        <taxon>Asterales</taxon>
        <taxon>Asteraceae</taxon>
        <taxon>Carduoideae</taxon>
        <taxon>Cardueae</taxon>
        <taxon>Centaureinae</taxon>
        <taxon>Centaurea</taxon>
    </lineage>
</organism>
<protein>
    <recommendedName>
        <fullName evidence="4">Fatty acid desaturase domain-containing protein</fullName>
    </recommendedName>
</protein>
<comment type="similarity">
    <text evidence="2">Belongs to the fatty acid desaturase type 1 family.</text>
</comment>
<dbReference type="Proteomes" id="UP001172457">
    <property type="component" value="Chromosome 3"/>
</dbReference>
<dbReference type="GO" id="GO:0016491">
    <property type="term" value="F:oxidoreductase activity"/>
    <property type="evidence" value="ECO:0007669"/>
    <property type="project" value="UniProtKB-KW"/>
</dbReference>
<dbReference type="PANTHER" id="PTHR32100">
    <property type="entry name" value="OMEGA-6 FATTY ACID DESATURASE, CHLOROPLASTIC"/>
    <property type="match status" value="1"/>
</dbReference>
<dbReference type="CDD" id="cd03507">
    <property type="entry name" value="Delta12-FADS-like"/>
    <property type="match status" value="1"/>
</dbReference>
<gene>
    <name evidence="5" type="ORF">OSB04_010799</name>
</gene>
<keyword evidence="3" id="KW-0560">Oxidoreductase</keyword>
<comment type="subcellular location">
    <subcellularLocation>
        <location evidence="1">Membrane</location>
    </subcellularLocation>
</comment>
<evidence type="ECO:0000256" key="1">
    <source>
        <dbReference type="ARBA" id="ARBA00004370"/>
    </source>
</evidence>
<dbReference type="AlphaFoldDB" id="A0AA38T884"/>
<evidence type="ECO:0000313" key="5">
    <source>
        <dbReference type="EMBL" id="KAJ9556185.1"/>
    </source>
</evidence>
<evidence type="ECO:0000256" key="3">
    <source>
        <dbReference type="ARBA" id="ARBA00023002"/>
    </source>
</evidence>
<dbReference type="EMBL" id="JARYMX010000003">
    <property type="protein sequence ID" value="KAJ9556185.1"/>
    <property type="molecule type" value="Genomic_DNA"/>
</dbReference>
<reference evidence="5" key="1">
    <citation type="submission" date="2023-03" db="EMBL/GenBank/DDBJ databases">
        <title>Chromosome-scale reference genome and RAD-based genetic map of yellow starthistle (Centaurea solstitialis) reveal putative structural variation and QTLs associated with invader traits.</title>
        <authorList>
            <person name="Reatini B."/>
            <person name="Cang F.A."/>
            <person name="Jiang Q."/>
            <person name="Mckibben M.T.W."/>
            <person name="Barker M.S."/>
            <person name="Rieseberg L.H."/>
            <person name="Dlugosch K.M."/>
        </authorList>
    </citation>
    <scope>NUCLEOTIDE SEQUENCE</scope>
    <source>
        <strain evidence="5">CAN-66</strain>
        <tissue evidence="5">Leaf</tissue>
    </source>
</reference>
<dbReference type="GO" id="GO:0016020">
    <property type="term" value="C:membrane"/>
    <property type="evidence" value="ECO:0007669"/>
    <property type="project" value="UniProtKB-SubCell"/>
</dbReference>
<accession>A0AA38T884</accession>
<sequence>MKSEDFKSKHSSNQTLDRNRTQFQIPQSYQIIQTEWDLIDLESLKNEKKEMVKNFNAFFFEDIKMGAGGRVNDATTNKNVLKRVPIAKTPFEINDLKKAIPPHCFKRSLTTSFYYLFRDICICYIWYHLGSNYIPLLPYPLAYIAWPLYWFCQGSSFVGIWTIGHDMGHQAFSEYQSLNDALGFVIHSSFLTPYFSFKYSHRGHHAHTNSMEYDEFWIPKRKADTIYSEVLNNPLGNLFMTVVRLLLSFPLYFTFNIHGRPYDGFVSHFYPQSPMFNDSERKLVWLSDAGMVAAFYGLYKIAASTKWDWIRGALSTVDRNYGILNTVFHDVTCAHVVHHLITTIPHYHIVEATNAIKPILGDYYKYDDTPILKAFWRETKECIFVEPDEGAEDSGVYWFRRKDSNMMMVLFEAYRFDLDLGFDSRVFLNMNMEVKKNFLYKFLELLQVHGFCRRDGRLGFNDGDDDDDGASLVPVTKYREHVITRI</sequence>
<evidence type="ECO:0000256" key="2">
    <source>
        <dbReference type="ARBA" id="ARBA00009295"/>
    </source>
</evidence>